<dbReference type="Proteomes" id="UP000007347">
    <property type="component" value="Chromosome"/>
</dbReference>
<name>K0NGA9_DESTT</name>
<dbReference type="AlphaFoldDB" id="K0NGA9"/>
<evidence type="ECO:0000313" key="2">
    <source>
        <dbReference type="Proteomes" id="UP000007347"/>
    </source>
</evidence>
<dbReference type="EMBL" id="FO203503">
    <property type="protein sequence ID" value="CCK80231.1"/>
    <property type="molecule type" value="Genomic_DNA"/>
</dbReference>
<gene>
    <name evidence="1" type="ordered locus">TOL2_C20700</name>
</gene>
<dbReference type="RefSeq" id="WP_014957551.1">
    <property type="nucleotide sequence ID" value="NC_018645.1"/>
</dbReference>
<proteinExistence type="predicted"/>
<dbReference type="PATRIC" id="fig|651182.5.peg.2459"/>
<dbReference type="STRING" id="651182.TOL2_C20700"/>
<sequence length="332" mass="38320">MKIYHQSRSETVIRALSDFGIEESFAQAAIRFKEHYHYHISPSTAARSTKNTAQQAMEYIEEKLSNEHAENQKDKEPVDKMVVELDGCEIRTARFVPGEDLKTTSVYNNPVKTKNIKWRDVRLGFVKPLNSESKTYTGKMDSYQAVVAQMHSAAVLNNMTSATQIIGIADGGNGLSEELKRQFPTMQFILDKSHLKDHFYETVEELGLNQKDRPGWVKPRIKAISEGDVETVMKKLEEQYEKNQNDRLKRLIGYIKRFYDSLNYENFKSMGYPIGSGEIESAHKSIPQKRLKFPGATWNPNSINPMLALRILRANDWWNEFWMQREDQLMAA</sequence>
<dbReference type="KEGG" id="dto:TOL2_C20700"/>
<protein>
    <submittedName>
        <fullName evidence="1">Conserved uncharacterized protein</fullName>
    </submittedName>
</protein>
<keyword evidence="2" id="KW-1185">Reference proteome</keyword>
<dbReference type="OrthoDB" id="5484191at2"/>
<organism evidence="1 2">
    <name type="scientific">Desulfobacula toluolica (strain DSM 7467 / Tol2)</name>
    <dbReference type="NCBI Taxonomy" id="651182"/>
    <lineage>
        <taxon>Bacteria</taxon>
        <taxon>Pseudomonadati</taxon>
        <taxon>Thermodesulfobacteriota</taxon>
        <taxon>Desulfobacteria</taxon>
        <taxon>Desulfobacterales</taxon>
        <taxon>Desulfobacteraceae</taxon>
        <taxon>Desulfobacula</taxon>
    </lineage>
</organism>
<accession>K0NGA9</accession>
<dbReference type="HOGENOM" id="CLU_071239_0_0_7"/>
<reference evidence="1 2" key="1">
    <citation type="journal article" date="2013" name="Environ. Microbiol.">
        <title>Complete genome, catabolic sub-proteomes and key-metabolites of Desulfobacula toluolica Tol2, a marine, aromatic compound-degrading, sulfate-reducing bacterium.</title>
        <authorList>
            <person name="Wohlbrand L."/>
            <person name="Jacob J.H."/>
            <person name="Kube M."/>
            <person name="Mussmann M."/>
            <person name="Jarling R."/>
            <person name="Beck A."/>
            <person name="Amann R."/>
            <person name="Wilkes H."/>
            <person name="Reinhardt R."/>
            <person name="Rabus R."/>
        </authorList>
    </citation>
    <scope>NUCLEOTIDE SEQUENCE [LARGE SCALE GENOMIC DNA]</scope>
    <source>
        <strain evidence="2">DSM 7467 / Tol2</strain>
    </source>
</reference>
<evidence type="ECO:0000313" key="1">
    <source>
        <dbReference type="EMBL" id="CCK80231.1"/>
    </source>
</evidence>